<keyword evidence="1 4" id="KW-0349">Heme</keyword>
<accession>F8LAP1</accession>
<evidence type="ECO:0000313" key="8">
    <source>
        <dbReference type="EMBL" id="CCB90552.1"/>
    </source>
</evidence>
<dbReference type="GO" id="GO:0009055">
    <property type="term" value="F:electron transfer activity"/>
    <property type="evidence" value="ECO:0007669"/>
    <property type="project" value="InterPro"/>
</dbReference>
<evidence type="ECO:0000256" key="1">
    <source>
        <dbReference type="ARBA" id="ARBA00022617"/>
    </source>
</evidence>
<evidence type="ECO:0000256" key="2">
    <source>
        <dbReference type="ARBA" id="ARBA00022723"/>
    </source>
</evidence>
<dbReference type="InterPro" id="IPR036280">
    <property type="entry name" value="Multihaem_cyt_sf"/>
</dbReference>
<feature type="coiled-coil region" evidence="5">
    <location>
        <begin position="1205"/>
        <end position="1276"/>
    </location>
</feature>
<dbReference type="Gene3D" id="1.10.760.10">
    <property type="entry name" value="Cytochrome c-like domain"/>
    <property type="match status" value="3"/>
</dbReference>
<name>F8LAP1_9BACT</name>
<feature type="domain" description="Cytochrome c" evidence="7">
    <location>
        <begin position="961"/>
        <end position="1050"/>
    </location>
</feature>
<keyword evidence="6" id="KW-0812">Transmembrane</keyword>
<gene>
    <name evidence="8" type="ORF">WCH_CJ14750</name>
</gene>
<keyword evidence="2 4" id="KW-0479">Metal-binding</keyword>
<evidence type="ECO:0000256" key="6">
    <source>
        <dbReference type="SAM" id="Phobius"/>
    </source>
</evidence>
<dbReference type="Pfam" id="PF13442">
    <property type="entry name" value="Cytochrome_CBB3"/>
    <property type="match status" value="1"/>
</dbReference>
<proteinExistence type="predicted"/>
<dbReference type="Pfam" id="PF00034">
    <property type="entry name" value="Cytochrom_C"/>
    <property type="match status" value="1"/>
</dbReference>
<dbReference type="GO" id="GO:0020037">
    <property type="term" value="F:heme binding"/>
    <property type="evidence" value="ECO:0007669"/>
    <property type="project" value="InterPro"/>
</dbReference>
<evidence type="ECO:0000256" key="4">
    <source>
        <dbReference type="PROSITE-ProRule" id="PRU00433"/>
    </source>
</evidence>
<dbReference type="SUPFAM" id="SSF46626">
    <property type="entry name" value="Cytochrome c"/>
    <property type="match status" value="4"/>
</dbReference>
<evidence type="ECO:0000256" key="5">
    <source>
        <dbReference type="SAM" id="Coils"/>
    </source>
</evidence>
<dbReference type="InterPro" id="IPR036909">
    <property type="entry name" value="Cyt_c-like_dom_sf"/>
</dbReference>
<dbReference type="PANTHER" id="PTHR33751">
    <property type="entry name" value="CBB3-TYPE CYTOCHROME C OXIDASE SUBUNIT FIXP"/>
    <property type="match status" value="1"/>
</dbReference>
<dbReference type="InterPro" id="IPR009056">
    <property type="entry name" value="Cyt_c-like_dom"/>
</dbReference>
<keyword evidence="5" id="KW-0175">Coiled coil</keyword>
<keyword evidence="3 4" id="KW-0408">Iron</keyword>
<organism evidence="8">
    <name type="scientific">Waddlia chondrophila 2032/99</name>
    <dbReference type="NCBI Taxonomy" id="765953"/>
    <lineage>
        <taxon>Bacteria</taxon>
        <taxon>Pseudomonadati</taxon>
        <taxon>Chlamydiota</taxon>
        <taxon>Chlamydiia</taxon>
        <taxon>Parachlamydiales</taxon>
        <taxon>Waddliaceae</taxon>
        <taxon>Waddlia</taxon>
    </lineage>
</organism>
<dbReference type="PROSITE" id="PS51007">
    <property type="entry name" value="CYTC"/>
    <property type="match status" value="2"/>
</dbReference>
<keyword evidence="6" id="KW-0472">Membrane</keyword>
<protein>
    <submittedName>
        <fullName evidence="8">Putative membrane protein</fullName>
    </submittedName>
</protein>
<dbReference type="GO" id="GO:0046872">
    <property type="term" value="F:metal ion binding"/>
    <property type="evidence" value="ECO:0007669"/>
    <property type="project" value="UniProtKB-KW"/>
</dbReference>
<sequence>MRGDWYQISLIFLAVIVTAFFGGFLYKELFPEYKIYQNTYIALEEFRSSYTGQPPPPFESKIKQIVLEKPDNGPPVIDRCTSCHVAVQFSHFSPTQQAADINGNPVYDESGLPVLEPNPSYIWTKLDQKIDTLKKEGNDKEAENLQALKTVKVGEHVYDMTKVLRAHPLIGRETRPFEYHSIDEYGCTVCHSGNGRGLTTEKAHGPVFDGQYEAEYMGPEPEFLEKDPLNDPQFSKVFNHKPGHELLFQTTPIYVGALLQANCVQCHNSTSEALEDAARETSIVEKRREEKSKIIKDAYENEKKALVSLIALKKELEKSGWNQTVEYLTQGTQDFRSSDEQIAAVKSQLEFVRKAENTEKAISAIDERMEEILGSQKLVEQIAQNSGSIDTFLEKHSGSGTLFVKKSALKKDKVLMAYAESAQSTIRETVADENIRGVLKSEIDMLISDFHRGENLYFSQGCYACHRIDGLARGGVGPELTNIGNFYPWYIKESMVWPQADLKTSTMPNFHLDHEELEDLTTFLLAQKGRRPATSEPAYKTRLMEWESGYKLPWEKPINPANLNNLRYSMTVFATEGCAACHRLKGFTSNIGFKIEKGKTPSFETLFKEREWFRKTIAEEISGSELAKILDKKSDEIDSRIVNDVRSGSLLEELESTHPQLIESYNTAFKYAKRAKNHHYQEKLSQASDPSEKKRIKAEWDQWQQRVNRVLMMYVQEYGLGRLVGPRPNWSGIYRSDEWLIEHFRKPSKHVARSIMPVLPFDDSKFYALTYMLDRIAVENRDEVRKIWDTFGFDPAMAYDLHCSQCHGDHKRGNGPVAEWIYPIPKNLTNADFLRNLTRDNAVISITHGVLGGPMPPWGEVADGKKIIGSVPVLTESEIDQLVDWLYAPLEGASIYQTPEEVDKWQYQPGDLLKELKKERGKLRPVAKEERVDEVFDVVSNPYKEGENNLYYIKKRYYTQHNLEEGREFFELNCAVCHGKEADGQGYRAGTMFDAKPRMLTNFEWINTRDDLRLLRSIKYGVPGTSMTPWGDQTSALQRLQLVMYIRSLSNEQKQRDRLTTVIYEMYEEEGLVLEQSRTDQYQRVNELKNAIKETKRALLTGTLSEAEAADAYKKELSLSQKMQMLQAVDQLVVDMREKLQKESDILRNVGVQLLGIQEEKALFDQYLQLISLNSIHYSLADGQLKLSHDAEKELQIQTLSKKMLQEVLETLQTLEKEKILVEGRLPSNERSESLEDLNGKILKYKLLQKALASGQEEAKRLRDQQIELYANYEKKLKIWKKRNDIGNEIQ</sequence>
<dbReference type="EMBL" id="FR872622">
    <property type="protein sequence ID" value="CCB90552.1"/>
    <property type="molecule type" value="Genomic_DNA"/>
</dbReference>
<evidence type="ECO:0000259" key="7">
    <source>
        <dbReference type="PROSITE" id="PS51007"/>
    </source>
</evidence>
<dbReference type="SUPFAM" id="SSF48695">
    <property type="entry name" value="Multiheme cytochromes"/>
    <property type="match status" value="1"/>
</dbReference>
<dbReference type="PANTHER" id="PTHR33751:SF1">
    <property type="entry name" value="CBB3-TYPE CYTOCHROME C OXIDASE SUBUNIT FIXP"/>
    <property type="match status" value="1"/>
</dbReference>
<keyword evidence="6" id="KW-1133">Transmembrane helix</keyword>
<feature type="transmembrane region" description="Helical" evidence="6">
    <location>
        <begin position="6"/>
        <end position="26"/>
    </location>
</feature>
<dbReference type="InterPro" id="IPR050597">
    <property type="entry name" value="Cytochrome_c_Oxidase_Subunit"/>
</dbReference>
<feature type="domain" description="Cytochrome c" evidence="7">
    <location>
        <begin position="448"/>
        <end position="528"/>
    </location>
</feature>
<evidence type="ECO:0000256" key="3">
    <source>
        <dbReference type="ARBA" id="ARBA00023004"/>
    </source>
</evidence>
<reference evidence="8" key="1">
    <citation type="submission" date="2011-05" db="EMBL/GenBank/DDBJ databases">
        <title>Unity in variety -- the pan-genome of the Chlamydiae.</title>
        <authorList>
            <person name="Collingro A."/>
            <person name="Tischler P."/>
            <person name="Weinmaier T."/>
            <person name="Penz T."/>
            <person name="Heinz E."/>
            <person name="Brunham R.C."/>
            <person name="Read T.D."/>
            <person name="Bavoil P.M."/>
            <person name="Sachse K."/>
            <person name="Kahane S."/>
            <person name="Friedman M.G."/>
            <person name="Rattei T."/>
            <person name="Myers G.S.A."/>
            <person name="Horn M."/>
        </authorList>
    </citation>
    <scope>NUCLEOTIDE SEQUENCE</scope>
    <source>
        <strain evidence="8">2032/99</strain>
    </source>
</reference>